<proteinExistence type="predicted"/>
<evidence type="ECO:0000313" key="2">
    <source>
        <dbReference type="EMBL" id="KAJ7778966.1"/>
    </source>
</evidence>
<keyword evidence="3" id="KW-1185">Reference proteome</keyword>
<dbReference type="EMBL" id="JARKIB010000006">
    <property type="protein sequence ID" value="KAJ7778966.1"/>
    <property type="molecule type" value="Genomic_DNA"/>
</dbReference>
<protein>
    <recommendedName>
        <fullName evidence="4">Endonuclease/exonuclease/phosphatase domain-containing protein</fullName>
    </recommendedName>
</protein>
<keyword evidence="1" id="KW-0732">Signal</keyword>
<organism evidence="2 3">
    <name type="scientific">Mycena metata</name>
    <dbReference type="NCBI Taxonomy" id="1033252"/>
    <lineage>
        <taxon>Eukaryota</taxon>
        <taxon>Fungi</taxon>
        <taxon>Dikarya</taxon>
        <taxon>Basidiomycota</taxon>
        <taxon>Agaricomycotina</taxon>
        <taxon>Agaricomycetes</taxon>
        <taxon>Agaricomycetidae</taxon>
        <taxon>Agaricales</taxon>
        <taxon>Marasmiineae</taxon>
        <taxon>Mycenaceae</taxon>
        <taxon>Mycena</taxon>
    </lineage>
</organism>
<feature type="signal peptide" evidence="1">
    <location>
        <begin position="1"/>
        <end position="22"/>
    </location>
</feature>
<dbReference type="Gene3D" id="3.60.10.10">
    <property type="entry name" value="Endonuclease/exonuclease/phosphatase"/>
    <property type="match status" value="1"/>
</dbReference>
<gene>
    <name evidence="2" type="ORF">B0H16DRAFT_1683248</name>
</gene>
<feature type="chain" id="PRO_5042182107" description="Endonuclease/exonuclease/phosphatase domain-containing protein" evidence="1">
    <location>
        <begin position="23"/>
        <end position="195"/>
    </location>
</feature>
<name>A0AAD7NXG8_9AGAR</name>
<evidence type="ECO:0000313" key="3">
    <source>
        <dbReference type="Proteomes" id="UP001215598"/>
    </source>
</evidence>
<evidence type="ECO:0000256" key="1">
    <source>
        <dbReference type="SAM" id="SignalP"/>
    </source>
</evidence>
<dbReference type="Proteomes" id="UP001215598">
    <property type="component" value="Unassembled WGS sequence"/>
</dbReference>
<comment type="caution">
    <text evidence="2">The sequence shown here is derived from an EMBL/GenBank/DDBJ whole genome shotgun (WGS) entry which is preliminary data.</text>
</comment>
<reference evidence="2" key="1">
    <citation type="submission" date="2023-03" db="EMBL/GenBank/DDBJ databases">
        <title>Massive genome expansion in bonnet fungi (Mycena s.s.) driven by repeated elements and novel gene families across ecological guilds.</title>
        <authorList>
            <consortium name="Lawrence Berkeley National Laboratory"/>
            <person name="Harder C.B."/>
            <person name="Miyauchi S."/>
            <person name="Viragh M."/>
            <person name="Kuo A."/>
            <person name="Thoen E."/>
            <person name="Andreopoulos B."/>
            <person name="Lu D."/>
            <person name="Skrede I."/>
            <person name="Drula E."/>
            <person name="Henrissat B."/>
            <person name="Morin E."/>
            <person name="Kohler A."/>
            <person name="Barry K."/>
            <person name="LaButti K."/>
            <person name="Morin E."/>
            <person name="Salamov A."/>
            <person name="Lipzen A."/>
            <person name="Mereny Z."/>
            <person name="Hegedus B."/>
            <person name="Baldrian P."/>
            <person name="Stursova M."/>
            <person name="Weitz H."/>
            <person name="Taylor A."/>
            <person name="Grigoriev I.V."/>
            <person name="Nagy L.G."/>
            <person name="Martin F."/>
            <person name="Kauserud H."/>
        </authorList>
    </citation>
    <scope>NUCLEOTIDE SEQUENCE</scope>
    <source>
        <strain evidence="2">CBHHK182m</strain>
    </source>
</reference>
<evidence type="ECO:0008006" key="4">
    <source>
        <dbReference type="Google" id="ProtNLM"/>
    </source>
</evidence>
<dbReference type="SUPFAM" id="SSF56219">
    <property type="entry name" value="DNase I-like"/>
    <property type="match status" value="1"/>
</dbReference>
<dbReference type="AlphaFoldDB" id="A0AAD7NXG8"/>
<sequence length="195" mass="21866">MLFRLASYLAILTVSAPLHSSAFRMVTYNLRYDSKPDNITPWSLRRLRVAEQLMSEGIILAGVVPEVFVEGFQEALVRQVHDLAELLGTDWGWIGIGRDDGIAAGEFSPIFFKKSEGRLISNDTFWTSNTPFDVSRFPGAGSFRICTIAYLQLKSGNRTAFTYLNTHRDDQADAQRQLAACIVRVSKLSRQTNLS</sequence>
<dbReference type="InterPro" id="IPR036691">
    <property type="entry name" value="Endo/exonu/phosph_ase_sf"/>
</dbReference>
<accession>A0AAD7NXG8</accession>